<feature type="region of interest" description="Disordered" evidence="1">
    <location>
        <begin position="21"/>
        <end position="49"/>
    </location>
</feature>
<protein>
    <submittedName>
        <fullName evidence="2">Uncharacterized protein</fullName>
    </submittedName>
</protein>
<comment type="caution">
    <text evidence="2">The sequence shown here is derived from an EMBL/GenBank/DDBJ whole genome shotgun (WGS) entry which is preliminary data.</text>
</comment>
<accession>A0AAN8RZA4</accession>
<sequence length="131" mass="15637">MRKINSLSGIIPRARLRRLKDDGAYHKSHRKGHKERWPRGNHRRRPWHPWKNTMNQRVLSVSPWVSFLELATLVSFFKRMYFSVKPFRFGQETPRKKQNNVPSLFKEENAELEQFIAHLKVEKSRLVASSS</sequence>
<dbReference type="EMBL" id="JAWJWE010000040">
    <property type="protein sequence ID" value="KAK6619480.1"/>
    <property type="molecule type" value="Genomic_DNA"/>
</dbReference>
<dbReference type="AlphaFoldDB" id="A0AAN8RZA4"/>
<name>A0AAN8RZA4_POLSC</name>
<organism evidence="2 3">
    <name type="scientific">Polyplax serrata</name>
    <name type="common">Common mouse louse</name>
    <dbReference type="NCBI Taxonomy" id="468196"/>
    <lineage>
        <taxon>Eukaryota</taxon>
        <taxon>Metazoa</taxon>
        <taxon>Ecdysozoa</taxon>
        <taxon>Arthropoda</taxon>
        <taxon>Hexapoda</taxon>
        <taxon>Insecta</taxon>
        <taxon>Pterygota</taxon>
        <taxon>Neoptera</taxon>
        <taxon>Paraneoptera</taxon>
        <taxon>Psocodea</taxon>
        <taxon>Troctomorpha</taxon>
        <taxon>Phthiraptera</taxon>
        <taxon>Anoplura</taxon>
        <taxon>Polyplacidae</taxon>
        <taxon>Polyplax</taxon>
    </lineage>
</organism>
<dbReference type="Proteomes" id="UP001372834">
    <property type="component" value="Unassembled WGS sequence"/>
</dbReference>
<feature type="compositionally biased region" description="Basic residues" evidence="1">
    <location>
        <begin position="26"/>
        <end position="48"/>
    </location>
</feature>
<gene>
    <name evidence="2" type="ORF">RUM43_012237</name>
</gene>
<reference evidence="2 3" key="1">
    <citation type="submission" date="2023-10" db="EMBL/GenBank/DDBJ databases">
        <title>Genomes of two closely related lineages of the louse Polyplax serrata with different host specificities.</title>
        <authorList>
            <person name="Martinu J."/>
            <person name="Tarabai H."/>
            <person name="Stefka J."/>
            <person name="Hypsa V."/>
        </authorList>
    </citation>
    <scope>NUCLEOTIDE SEQUENCE [LARGE SCALE GENOMIC DNA]</scope>
    <source>
        <strain evidence="2">HR10_N</strain>
    </source>
</reference>
<evidence type="ECO:0000256" key="1">
    <source>
        <dbReference type="SAM" id="MobiDB-lite"/>
    </source>
</evidence>
<evidence type="ECO:0000313" key="2">
    <source>
        <dbReference type="EMBL" id="KAK6619480.1"/>
    </source>
</evidence>
<evidence type="ECO:0000313" key="3">
    <source>
        <dbReference type="Proteomes" id="UP001372834"/>
    </source>
</evidence>
<proteinExistence type="predicted"/>